<gene>
    <name evidence="1" type="ORF">PCOR1329_LOCUS78633</name>
</gene>
<accession>A0ABN9XPF2</accession>
<evidence type="ECO:0000313" key="2">
    <source>
        <dbReference type="Proteomes" id="UP001189429"/>
    </source>
</evidence>
<dbReference type="EMBL" id="CAUYUJ010020982">
    <property type="protein sequence ID" value="CAK0901800.1"/>
    <property type="molecule type" value="Genomic_DNA"/>
</dbReference>
<dbReference type="Proteomes" id="UP001189429">
    <property type="component" value="Unassembled WGS sequence"/>
</dbReference>
<proteinExistence type="predicted"/>
<sequence length="497" mass="55373">MHAGKQAKFAWAKVLAQYDHDEAQRMVSESHGISRTVLRLARIRLDIVHMALFRLYIAKELESSIIYLFTDGSPQWRGVEMMASTMDLITCDNQRWTCLRMLLSVVRIGNRQLDLIGKTCAILWKIMLIVGPSYTSLRSFLAKACKAMSVLFDICRRMRSSFDFVAKIRCTALLKKEHRNGRTVSCMMKGRLITYAWDHANTVFNDAVTEICSWSLHDFGEGASLQSSCIGAVQYCRSMGMRKLQLLDHIPHLLSRLGEPGIVGRVLAQYREVPKDQHHPVTLRFSGDDSPIKSSIVQLPEAGGGLPDGLRQAAQQLVDIPFDDHIADGATCKGFWVIIDLATIRVTATMHSTSLMTLAAETLEMRLCSAQWSPCKGNQFRGLTESQKLMAEFLGGALQQYDYFSAPSGPGDDVPFHVYQVIAKQTKDILVETTGAALTDTAIWLLRPMDIFVDPTSGADDDGRVDVFAVATVSVYSSIFAVFGGDATNRSRICRWQ</sequence>
<reference evidence="1" key="1">
    <citation type="submission" date="2023-10" db="EMBL/GenBank/DDBJ databases">
        <authorList>
            <person name="Chen Y."/>
            <person name="Shah S."/>
            <person name="Dougan E. K."/>
            <person name="Thang M."/>
            <person name="Chan C."/>
        </authorList>
    </citation>
    <scope>NUCLEOTIDE SEQUENCE [LARGE SCALE GENOMIC DNA]</scope>
</reference>
<name>A0ABN9XPF2_9DINO</name>
<feature type="non-terminal residue" evidence="1">
    <location>
        <position position="497"/>
    </location>
</feature>
<keyword evidence="2" id="KW-1185">Reference proteome</keyword>
<comment type="caution">
    <text evidence="1">The sequence shown here is derived from an EMBL/GenBank/DDBJ whole genome shotgun (WGS) entry which is preliminary data.</text>
</comment>
<evidence type="ECO:0000313" key="1">
    <source>
        <dbReference type="EMBL" id="CAK0901800.1"/>
    </source>
</evidence>
<protein>
    <submittedName>
        <fullName evidence="1">Uncharacterized protein</fullName>
    </submittedName>
</protein>
<organism evidence="1 2">
    <name type="scientific">Prorocentrum cordatum</name>
    <dbReference type="NCBI Taxonomy" id="2364126"/>
    <lineage>
        <taxon>Eukaryota</taxon>
        <taxon>Sar</taxon>
        <taxon>Alveolata</taxon>
        <taxon>Dinophyceae</taxon>
        <taxon>Prorocentrales</taxon>
        <taxon>Prorocentraceae</taxon>
        <taxon>Prorocentrum</taxon>
    </lineage>
</organism>